<evidence type="ECO:0000256" key="8">
    <source>
        <dbReference type="ARBA" id="ARBA00023012"/>
    </source>
</evidence>
<dbReference type="SUPFAM" id="SSF48452">
    <property type="entry name" value="TPR-like"/>
    <property type="match status" value="2"/>
</dbReference>
<dbReference type="GO" id="GO:0005524">
    <property type="term" value="F:ATP binding"/>
    <property type="evidence" value="ECO:0007669"/>
    <property type="project" value="UniProtKB-KW"/>
</dbReference>
<comment type="caution">
    <text evidence="15">The sequence shown here is derived from an EMBL/GenBank/DDBJ whole genome shotgun (WGS) entry which is preliminary data.</text>
</comment>
<evidence type="ECO:0000259" key="13">
    <source>
        <dbReference type="Pfam" id="PF02518"/>
    </source>
</evidence>
<dbReference type="Pfam" id="PF02518">
    <property type="entry name" value="HATPase_c"/>
    <property type="match status" value="1"/>
</dbReference>
<dbReference type="Proteomes" id="UP000664795">
    <property type="component" value="Unassembled WGS sequence"/>
</dbReference>
<evidence type="ECO:0000256" key="12">
    <source>
        <dbReference type="SAM" id="SignalP"/>
    </source>
</evidence>
<evidence type="ECO:0000313" key="15">
    <source>
        <dbReference type="EMBL" id="MBO0931140.1"/>
    </source>
</evidence>
<dbReference type="PROSITE" id="PS50005">
    <property type="entry name" value="TPR"/>
    <property type="match status" value="1"/>
</dbReference>
<keyword evidence="11" id="KW-0472">Membrane</keyword>
<dbReference type="RefSeq" id="WP_207335094.1">
    <property type="nucleotide sequence ID" value="NZ_JAFMYU010000005.1"/>
</dbReference>
<keyword evidence="5" id="KW-0547">Nucleotide-binding</keyword>
<evidence type="ECO:0000256" key="5">
    <source>
        <dbReference type="ARBA" id="ARBA00022741"/>
    </source>
</evidence>
<evidence type="ECO:0000256" key="10">
    <source>
        <dbReference type="SAM" id="Coils"/>
    </source>
</evidence>
<dbReference type="AlphaFoldDB" id="A0A939G672"/>
<dbReference type="GO" id="GO:0000155">
    <property type="term" value="F:phosphorelay sensor kinase activity"/>
    <property type="evidence" value="ECO:0007669"/>
    <property type="project" value="InterPro"/>
</dbReference>
<keyword evidence="7" id="KW-0067">ATP-binding</keyword>
<evidence type="ECO:0000256" key="1">
    <source>
        <dbReference type="ARBA" id="ARBA00000085"/>
    </source>
</evidence>
<evidence type="ECO:0000259" key="14">
    <source>
        <dbReference type="Pfam" id="PF07730"/>
    </source>
</evidence>
<evidence type="ECO:0000256" key="4">
    <source>
        <dbReference type="ARBA" id="ARBA00022679"/>
    </source>
</evidence>
<evidence type="ECO:0000256" key="9">
    <source>
        <dbReference type="PROSITE-ProRule" id="PRU00339"/>
    </source>
</evidence>
<feature type="domain" description="Signal transduction histidine kinase subgroup 3 dimerisation and phosphoacceptor" evidence="14">
    <location>
        <begin position="450"/>
        <end position="511"/>
    </location>
</feature>
<keyword evidence="12" id="KW-0732">Signal</keyword>
<keyword evidence="3" id="KW-0597">Phosphoprotein</keyword>
<dbReference type="Gene3D" id="1.20.5.1930">
    <property type="match status" value="1"/>
</dbReference>
<evidence type="ECO:0000256" key="3">
    <source>
        <dbReference type="ARBA" id="ARBA00022553"/>
    </source>
</evidence>
<dbReference type="SUPFAM" id="SSF55874">
    <property type="entry name" value="ATPase domain of HSP90 chaperone/DNA topoisomerase II/histidine kinase"/>
    <property type="match status" value="1"/>
</dbReference>
<dbReference type="Gene3D" id="3.30.565.10">
    <property type="entry name" value="Histidine kinase-like ATPase, C-terminal domain"/>
    <property type="match status" value="1"/>
</dbReference>
<feature type="chain" id="PRO_5037022567" description="histidine kinase" evidence="12">
    <location>
        <begin position="25"/>
        <end position="650"/>
    </location>
</feature>
<protein>
    <recommendedName>
        <fullName evidence="2">histidine kinase</fullName>
        <ecNumber evidence="2">2.7.13.3</ecNumber>
    </recommendedName>
</protein>
<dbReference type="PANTHER" id="PTHR24421:SF10">
    <property type="entry name" value="NITRATE_NITRITE SENSOR PROTEIN NARQ"/>
    <property type="match status" value="1"/>
</dbReference>
<dbReference type="Gene3D" id="1.25.40.10">
    <property type="entry name" value="Tetratricopeptide repeat domain"/>
    <property type="match status" value="2"/>
</dbReference>
<keyword evidence="16" id="KW-1185">Reference proteome</keyword>
<sequence>MTHHYAYKLLLVSILCLSGCASLAQSSSYNTDTAYVGNSLRAGEAVESSDAKKALGYYQKAYTVARRVQYTKGYFEAVRLVAFVLNNVGRSDEAKAIARQALQQANADTSKRYKMICHAALAITAAKQGDLAEAIRQYEQTAGYVRALGRRDNEAVIYNNMAAIYQRQNLLDQAIAYNQKALAIRRALPNNDREIASSLFNIGAVYGIREDYRHETDYTLQALRLLKPERDVDMLMTVYNNLGYVYRSTNRYDSSFYYLNKALVLSQKMGMPAEEIRILSNLAANHLDKKHPASARPLLARARAIMDTLKPGLPEQQSWLVQMVNMSELLGDYRSAYRWLDQYRINKDSLTSLSIREQLETYDQTMRRAEAREKIAEKQTQIARLEADQRRQTTWLWIAGMAVLFLAVGGGLGWLYYRQRQKTAAAALLAAQQEQELTAIRSELAGQQKERTRISKEMHDDLGASMTAIGLLSEVAKTRVDAQAVPEVGKISEISAAMVTSMNEIIWSLNTRNDSLNGLIAYIRVYAREFIDNTSLTLKIEAQESPDEVMIRGVDRRNVFLTVKEALNNVVKHAQATEVTLRMHPLANPIQGGIFQVDICDNGRGFDPTSVAHANRNGLTNMQLRMDESGGSCSVESTEMGTCVKVRFPY</sequence>
<gene>
    <name evidence="15" type="ORF">J2I48_09060</name>
</gene>
<evidence type="ECO:0000256" key="6">
    <source>
        <dbReference type="ARBA" id="ARBA00022777"/>
    </source>
</evidence>
<feature type="transmembrane region" description="Helical" evidence="11">
    <location>
        <begin position="395"/>
        <end position="417"/>
    </location>
</feature>
<feature type="repeat" description="TPR" evidence="9">
    <location>
        <begin position="236"/>
        <end position="269"/>
    </location>
</feature>
<dbReference type="Pfam" id="PF07730">
    <property type="entry name" value="HisKA_3"/>
    <property type="match status" value="1"/>
</dbReference>
<dbReference type="InterPro" id="IPR011990">
    <property type="entry name" value="TPR-like_helical_dom_sf"/>
</dbReference>
<accession>A0A939G672</accession>
<dbReference type="CDD" id="cd16917">
    <property type="entry name" value="HATPase_UhpB-NarQ-NarX-like"/>
    <property type="match status" value="1"/>
</dbReference>
<keyword evidence="11" id="KW-0812">Transmembrane</keyword>
<reference evidence="15 16" key="1">
    <citation type="submission" date="2021-03" db="EMBL/GenBank/DDBJ databases">
        <title>Fibrella sp. HMF5036 genome sequencing and assembly.</title>
        <authorList>
            <person name="Kang H."/>
            <person name="Kim H."/>
            <person name="Bae S."/>
            <person name="Joh K."/>
        </authorList>
    </citation>
    <scope>NUCLEOTIDE SEQUENCE [LARGE SCALE GENOMIC DNA]</scope>
    <source>
        <strain evidence="15 16">HMF5036</strain>
    </source>
</reference>
<feature type="signal peptide" evidence="12">
    <location>
        <begin position="1"/>
        <end position="24"/>
    </location>
</feature>
<dbReference type="InterPro" id="IPR036890">
    <property type="entry name" value="HATPase_C_sf"/>
</dbReference>
<keyword evidence="8" id="KW-0902">Two-component regulatory system</keyword>
<keyword evidence="10" id="KW-0175">Coiled coil</keyword>
<feature type="domain" description="Histidine kinase/HSP90-like ATPase" evidence="13">
    <location>
        <begin position="555"/>
        <end position="649"/>
    </location>
</feature>
<keyword evidence="4" id="KW-0808">Transferase</keyword>
<keyword evidence="11" id="KW-1133">Transmembrane helix</keyword>
<evidence type="ECO:0000256" key="11">
    <source>
        <dbReference type="SAM" id="Phobius"/>
    </source>
</evidence>
<evidence type="ECO:0000256" key="2">
    <source>
        <dbReference type="ARBA" id="ARBA00012438"/>
    </source>
</evidence>
<organism evidence="15 16">
    <name type="scientific">Fibrella aquatilis</name>
    <dbReference type="NCBI Taxonomy" id="2817059"/>
    <lineage>
        <taxon>Bacteria</taxon>
        <taxon>Pseudomonadati</taxon>
        <taxon>Bacteroidota</taxon>
        <taxon>Cytophagia</taxon>
        <taxon>Cytophagales</taxon>
        <taxon>Spirosomataceae</taxon>
        <taxon>Fibrella</taxon>
    </lineage>
</organism>
<dbReference type="InterPro" id="IPR011712">
    <property type="entry name" value="Sig_transdc_His_kin_sub3_dim/P"/>
</dbReference>
<dbReference type="EC" id="2.7.13.3" evidence="2"/>
<dbReference type="InterPro" id="IPR019734">
    <property type="entry name" value="TPR_rpt"/>
</dbReference>
<dbReference type="Pfam" id="PF13424">
    <property type="entry name" value="TPR_12"/>
    <property type="match status" value="2"/>
</dbReference>
<keyword evidence="9" id="KW-0802">TPR repeat</keyword>
<evidence type="ECO:0000313" key="16">
    <source>
        <dbReference type="Proteomes" id="UP000664795"/>
    </source>
</evidence>
<dbReference type="InterPro" id="IPR003594">
    <property type="entry name" value="HATPase_dom"/>
</dbReference>
<evidence type="ECO:0000256" key="7">
    <source>
        <dbReference type="ARBA" id="ARBA00022840"/>
    </source>
</evidence>
<dbReference type="GO" id="GO:0016020">
    <property type="term" value="C:membrane"/>
    <property type="evidence" value="ECO:0007669"/>
    <property type="project" value="InterPro"/>
</dbReference>
<dbReference type="InterPro" id="IPR050482">
    <property type="entry name" value="Sensor_HK_TwoCompSys"/>
</dbReference>
<comment type="catalytic activity">
    <reaction evidence="1">
        <text>ATP + protein L-histidine = ADP + protein N-phospho-L-histidine.</text>
        <dbReference type="EC" id="2.7.13.3"/>
    </reaction>
</comment>
<dbReference type="GO" id="GO:0046983">
    <property type="term" value="F:protein dimerization activity"/>
    <property type="evidence" value="ECO:0007669"/>
    <property type="project" value="InterPro"/>
</dbReference>
<proteinExistence type="predicted"/>
<name>A0A939G672_9BACT</name>
<feature type="coiled-coil region" evidence="10">
    <location>
        <begin position="359"/>
        <end position="388"/>
    </location>
</feature>
<keyword evidence="6" id="KW-0418">Kinase</keyword>
<dbReference type="PANTHER" id="PTHR24421">
    <property type="entry name" value="NITRATE/NITRITE SENSOR PROTEIN NARX-RELATED"/>
    <property type="match status" value="1"/>
</dbReference>
<dbReference type="SMART" id="SM00028">
    <property type="entry name" value="TPR"/>
    <property type="match status" value="5"/>
</dbReference>
<dbReference type="EMBL" id="JAFMYU010000005">
    <property type="protein sequence ID" value="MBO0931140.1"/>
    <property type="molecule type" value="Genomic_DNA"/>
</dbReference>